<proteinExistence type="predicted"/>
<evidence type="ECO:0000256" key="1">
    <source>
        <dbReference type="SAM" id="MobiDB-lite"/>
    </source>
</evidence>
<sequence>MAAAQSTLTPQEELEKAQKQLEEAQKALNIAKANAAKAQQEAKARQEAEAKAKADAEAKAKTEAIRRKIDEMKKETARLQEETAKVNAENSASAPAPTVNTPVSSEPKRNKTVGQQDAPANKQDAVVAKQDEPESTTEVQKPAASKKKEKIRTRLAPTGDDDDNETDMSIYLAKDAVPEVNGKVEWTDVISAPGKSADELYRLTNEYLTKLTSDELQLEGSQVAIKNPAKHNLTATVHEWLVFKNSALSLDRTEFYYVLNATCSNGKVEISMSRVRYKYDVQGKTDIYTAEDWITDKNSVNKKHTRLYPISGKFRKKTIDRKNEIFQTLEEFLQK</sequence>
<dbReference type="AlphaFoldDB" id="A0A9R1C9Z0"/>
<dbReference type="CDD" id="cd12190">
    <property type="entry name" value="Bacova_04320_like"/>
    <property type="match status" value="1"/>
</dbReference>
<accession>A0A9R1C9Z0</accession>
<comment type="caution">
    <text evidence="3">The sequence shown here is derived from an EMBL/GenBank/DDBJ whole genome shotgun (WGS) entry which is preliminary data.</text>
</comment>
<dbReference type="EMBL" id="BPUB01000001">
    <property type="protein sequence ID" value="GJG58735.1"/>
    <property type="molecule type" value="Genomic_DNA"/>
</dbReference>
<feature type="region of interest" description="Disordered" evidence="1">
    <location>
        <begin position="1"/>
        <end position="20"/>
    </location>
</feature>
<gene>
    <name evidence="3" type="ORF">PRLR5076_15860</name>
</gene>
<dbReference type="Pfam" id="PF14730">
    <property type="entry name" value="DUF4468"/>
    <property type="match status" value="1"/>
</dbReference>
<evidence type="ECO:0000259" key="2">
    <source>
        <dbReference type="Pfam" id="PF14730"/>
    </source>
</evidence>
<reference evidence="3" key="1">
    <citation type="journal article" date="2022" name="Int. J. Syst. Evol. Microbiol.">
        <title>Prevotella lacticifex sp. nov., isolated from the rumen of cows.</title>
        <authorList>
            <person name="Shinkai T."/>
            <person name="Ikeyama N."/>
            <person name="Kumagai M."/>
            <person name="Ohmori H."/>
            <person name="Sakamoto M."/>
            <person name="Ohkuma M."/>
            <person name="Mitsumori M."/>
        </authorList>
    </citation>
    <scope>NUCLEOTIDE SEQUENCE</scope>
    <source>
        <strain evidence="3">R5076</strain>
    </source>
</reference>
<feature type="compositionally biased region" description="Polar residues" evidence="1">
    <location>
        <begin position="88"/>
        <end position="104"/>
    </location>
</feature>
<dbReference type="Proteomes" id="UP000825483">
    <property type="component" value="Unassembled WGS sequence"/>
</dbReference>
<feature type="domain" description="DUF4468" evidence="2">
    <location>
        <begin position="186"/>
        <end position="278"/>
    </location>
</feature>
<feature type="compositionally biased region" description="Basic residues" evidence="1">
    <location>
        <begin position="144"/>
        <end position="153"/>
    </location>
</feature>
<protein>
    <recommendedName>
        <fullName evidence="2">DUF4468 domain-containing protein</fullName>
    </recommendedName>
</protein>
<dbReference type="InterPro" id="IPR027823">
    <property type="entry name" value="DUF4468"/>
</dbReference>
<feature type="compositionally biased region" description="Polar residues" evidence="1">
    <location>
        <begin position="1"/>
        <end position="10"/>
    </location>
</feature>
<feature type="region of interest" description="Disordered" evidence="1">
    <location>
        <begin position="32"/>
        <end position="166"/>
    </location>
</feature>
<keyword evidence="4" id="KW-1185">Reference proteome</keyword>
<feature type="compositionally biased region" description="Basic and acidic residues" evidence="1">
    <location>
        <begin position="40"/>
        <end position="84"/>
    </location>
</feature>
<evidence type="ECO:0000313" key="3">
    <source>
        <dbReference type="EMBL" id="GJG58735.1"/>
    </source>
</evidence>
<dbReference type="Gene3D" id="3.30.530.80">
    <property type="match status" value="1"/>
</dbReference>
<name>A0A9R1C9Z0_9BACT</name>
<evidence type="ECO:0000313" key="4">
    <source>
        <dbReference type="Proteomes" id="UP000825483"/>
    </source>
</evidence>
<organism evidence="3 4">
    <name type="scientific">Prevotella lacticifex</name>
    <dbReference type="NCBI Taxonomy" id="2854755"/>
    <lineage>
        <taxon>Bacteria</taxon>
        <taxon>Pseudomonadati</taxon>
        <taxon>Bacteroidota</taxon>
        <taxon>Bacteroidia</taxon>
        <taxon>Bacteroidales</taxon>
        <taxon>Prevotellaceae</taxon>
        <taxon>Prevotella</taxon>
    </lineage>
</organism>